<dbReference type="Proteomes" id="UP000697127">
    <property type="component" value="Unassembled WGS sequence"/>
</dbReference>
<protein>
    <submittedName>
        <fullName evidence="1">Uncharacterized protein</fullName>
    </submittedName>
</protein>
<evidence type="ECO:0000313" key="1">
    <source>
        <dbReference type="EMBL" id="KAG0688270.1"/>
    </source>
</evidence>
<accession>A0A9P6WJJ8</accession>
<dbReference type="EMBL" id="PUHW01000166">
    <property type="protein sequence ID" value="KAG0688270.1"/>
    <property type="molecule type" value="Genomic_DNA"/>
</dbReference>
<gene>
    <name evidence="1" type="ORF">C6P40_001183</name>
</gene>
<proteinExistence type="predicted"/>
<dbReference type="AlphaFoldDB" id="A0A9P6WJJ8"/>
<organism evidence="1 2">
    <name type="scientific">Pichia californica</name>
    <dbReference type="NCBI Taxonomy" id="460514"/>
    <lineage>
        <taxon>Eukaryota</taxon>
        <taxon>Fungi</taxon>
        <taxon>Dikarya</taxon>
        <taxon>Ascomycota</taxon>
        <taxon>Saccharomycotina</taxon>
        <taxon>Pichiomycetes</taxon>
        <taxon>Pichiales</taxon>
        <taxon>Pichiaceae</taxon>
        <taxon>Pichia</taxon>
    </lineage>
</organism>
<comment type="caution">
    <text evidence="1">The sequence shown here is derived from an EMBL/GenBank/DDBJ whole genome shotgun (WGS) entry which is preliminary data.</text>
</comment>
<sequence>MLARSVVSTSALHARRLSTATANAASSSSSPTSLYSFKSQLDDYIYFHSLSSQWRPLVYRQRNADVLTSLNALDKKNHPLIPLKYPGVPSQKKLTKFISLLLTTDELNIIRKSLDDLYKIRITKKKFNNSSKDNDKNNNNNKNNNYGKYLEPSIINQFLYKSYELNPKLFNSNLVWVDQINEKDSVWSVKNTEAVSFIRSMIIKSNFSKNNNINLNSMIEKMQHWIKKSNMNENGSILYNSSIIIASIYSNVLNENLIYLNNLDNLTKDKVFTVKPDTDYLHYDHAYSIISALKDASIKSENDQLKSLVSRWDNFLSDVEKLKGSNDLSTYERILKADSKRAEDKTVTEQAIDAEKA</sequence>
<evidence type="ECO:0000313" key="2">
    <source>
        <dbReference type="Proteomes" id="UP000697127"/>
    </source>
</evidence>
<keyword evidence="2" id="KW-1185">Reference proteome</keyword>
<name>A0A9P6WJJ8_9ASCO</name>
<reference evidence="1" key="1">
    <citation type="submission" date="2020-11" db="EMBL/GenBank/DDBJ databases">
        <title>Kefir isolates.</title>
        <authorList>
            <person name="Marcisauskas S."/>
            <person name="Kim Y."/>
            <person name="Blasche S."/>
        </authorList>
    </citation>
    <scope>NUCLEOTIDE SEQUENCE</scope>
    <source>
        <strain evidence="1">Olga-1</strain>
    </source>
</reference>